<dbReference type="InterPro" id="IPR052065">
    <property type="entry name" value="Compl_asym_regulator"/>
</dbReference>
<dbReference type="AlphaFoldDB" id="A0AAV4HQC2"/>
<evidence type="ECO:0000256" key="3">
    <source>
        <dbReference type="ARBA" id="ARBA00022729"/>
    </source>
</evidence>
<keyword evidence="3" id="KW-0732">Signal</keyword>
<dbReference type="SUPFAM" id="SSF53300">
    <property type="entry name" value="vWA-like"/>
    <property type="match status" value="1"/>
</dbReference>
<keyword evidence="7" id="KW-0378">Hydrolase</keyword>
<comment type="subcellular location">
    <subcellularLocation>
        <location evidence="1">Secreted</location>
    </subcellularLocation>
</comment>
<protein>
    <submittedName>
        <fullName evidence="7">A disintegrin and metalloproteinase with thrombospondin motifs 9-like isoform X4</fullName>
    </submittedName>
</protein>
<comment type="caution">
    <text evidence="7">The sequence shown here is derived from an EMBL/GenBank/DDBJ whole genome shotgun (WGS) entry which is preliminary data.</text>
</comment>
<dbReference type="PROSITE" id="PS50234">
    <property type="entry name" value="VWFA"/>
    <property type="match status" value="1"/>
</dbReference>
<keyword evidence="8" id="KW-1185">Reference proteome</keyword>
<dbReference type="InterPro" id="IPR000884">
    <property type="entry name" value="TSP1_rpt"/>
</dbReference>
<accession>A0AAV4HQC2</accession>
<feature type="domain" description="VWFA" evidence="6">
    <location>
        <begin position="1"/>
        <end position="79"/>
    </location>
</feature>
<dbReference type="Proteomes" id="UP000762676">
    <property type="component" value="Unassembled WGS sequence"/>
</dbReference>
<keyword evidence="4" id="KW-0677">Repeat</keyword>
<evidence type="ECO:0000256" key="4">
    <source>
        <dbReference type="ARBA" id="ARBA00022737"/>
    </source>
</evidence>
<dbReference type="Gene3D" id="2.20.100.10">
    <property type="entry name" value="Thrombospondin type-1 (TSP1) repeat"/>
    <property type="match status" value="1"/>
</dbReference>
<dbReference type="InterPro" id="IPR036383">
    <property type="entry name" value="TSP1_rpt_sf"/>
</dbReference>
<dbReference type="SUPFAM" id="SSF82895">
    <property type="entry name" value="TSP-1 type 1 repeat"/>
    <property type="match status" value="1"/>
</dbReference>
<evidence type="ECO:0000259" key="6">
    <source>
        <dbReference type="PROSITE" id="PS50234"/>
    </source>
</evidence>
<evidence type="ECO:0000313" key="7">
    <source>
        <dbReference type="EMBL" id="GFS00343.1"/>
    </source>
</evidence>
<evidence type="ECO:0000256" key="5">
    <source>
        <dbReference type="ARBA" id="ARBA00023157"/>
    </source>
</evidence>
<dbReference type="Gene3D" id="3.40.50.410">
    <property type="entry name" value="von Willebrand factor, type A domain"/>
    <property type="match status" value="1"/>
</dbReference>
<organism evidence="7 8">
    <name type="scientific">Elysia marginata</name>
    <dbReference type="NCBI Taxonomy" id="1093978"/>
    <lineage>
        <taxon>Eukaryota</taxon>
        <taxon>Metazoa</taxon>
        <taxon>Spiralia</taxon>
        <taxon>Lophotrochozoa</taxon>
        <taxon>Mollusca</taxon>
        <taxon>Gastropoda</taxon>
        <taxon>Heterobranchia</taxon>
        <taxon>Euthyneura</taxon>
        <taxon>Panpulmonata</taxon>
        <taxon>Sacoglossa</taxon>
        <taxon>Placobranchoidea</taxon>
        <taxon>Plakobranchidae</taxon>
        <taxon>Elysia</taxon>
    </lineage>
</organism>
<keyword evidence="5" id="KW-1015">Disulfide bond</keyword>
<dbReference type="FunFam" id="2.20.100.10:FF:000001">
    <property type="entry name" value="semaphorin-5A isoform X1"/>
    <property type="match status" value="1"/>
</dbReference>
<dbReference type="PANTHER" id="PTHR22906">
    <property type="entry name" value="PROPERDIN"/>
    <property type="match status" value="1"/>
</dbReference>
<dbReference type="GO" id="GO:0008237">
    <property type="term" value="F:metallopeptidase activity"/>
    <property type="evidence" value="ECO:0007669"/>
    <property type="project" value="UniProtKB-KW"/>
</dbReference>
<keyword evidence="2" id="KW-0964">Secreted</keyword>
<sequence length="166" mass="17867">MFGVGDRPDAPDYLIVLTDGGSNLEQTQKAGAKLANITVVAVGVGPDTLSRELEIIATAPDRVFLASAFSQLNSLVPKVVKNVCEDITPVDPNLPPVDGQWSLWELWSSCSETCGVGQQIRTRSCLGRANGGMDCPGESKYLARRRSSKDPLALHYSECDVVLSQF</sequence>
<dbReference type="PANTHER" id="PTHR22906:SF43">
    <property type="entry name" value="PROPERDIN"/>
    <property type="match status" value="1"/>
</dbReference>
<dbReference type="PROSITE" id="PS50092">
    <property type="entry name" value="TSP1"/>
    <property type="match status" value="1"/>
</dbReference>
<dbReference type="InterPro" id="IPR036465">
    <property type="entry name" value="vWFA_dom_sf"/>
</dbReference>
<proteinExistence type="predicted"/>
<evidence type="ECO:0000313" key="8">
    <source>
        <dbReference type="Proteomes" id="UP000762676"/>
    </source>
</evidence>
<dbReference type="Pfam" id="PF00090">
    <property type="entry name" value="TSP_1"/>
    <property type="match status" value="1"/>
</dbReference>
<keyword evidence="7" id="KW-0482">Metalloprotease</keyword>
<gene>
    <name evidence="7" type="ORF">ElyMa_001069100</name>
</gene>
<evidence type="ECO:0000256" key="2">
    <source>
        <dbReference type="ARBA" id="ARBA00022525"/>
    </source>
</evidence>
<dbReference type="Pfam" id="PF00092">
    <property type="entry name" value="VWA"/>
    <property type="match status" value="1"/>
</dbReference>
<keyword evidence="7" id="KW-0645">Protease</keyword>
<reference evidence="7 8" key="1">
    <citation type="journal article" date="2021" name="Elife">
        <title>Chloroplast acquisition without the gene transfer in kleptoplastic sea slugs, Plakobranchus ocellatus.</title>
        <authorList>
            <person name="Maeda T."/>
            <person name="Takahashi S."/>
            <person name="Yoshida T."/>
            <person name="Shimamura S."/>
            <person name="Takaki Y."/>
            <person name="Nagai Y."/>
            <person name="Toyoda A."/>
            <person name="Suzuki Y."/>
            <person name="Arimoto A."/>
            <person name="Ishii H."/>
            <person name="Satoh N."/>
            <person name="Nishiyama T."/>
            <person name="Hasebe M."/>
            <person name="Maruyama T."/>
            <person name="Minagawa J."/>
            <person name="Obokata J."/>
            <person name="Shigenobu S."/>
        </authorList>
    </citation>
    <scope>NUCLEOTIDE SEQUENCE [LARGE SCALE GENOMIC DNA]</scope>
</reference>
<name>A0AAV4HQC2_9GAST</name>
<evidence type="ECO:0000256" key="1">
    <source>
        <dbReference type="ARBA" id="ARBA00004613"/>
    </source>
</evidence>
<dbReference type="SMART" id="SM00209">
    <property type="entry name" value="TSP1"/>
    <property type="match status" value="1"/>
</dbReference>
<dbReference type="EMBL" id="BMAT01002165">
    <property type="protein sequence ID" value="GFS00343.1"/>
    <property type="molecule type" value="Genomic_DNA"/>
</dbReference>
<dbReference type="InterPro" id="IPR002035">
    <property type="entry name" value="VWF_A"/>
</dbReference>